<protein>
    <submittedName>
        <fullName evidence="1">Uncharacterized protein</fullName>
    </submittedName>
</protein>
<evidence type="ECO:0000313" key="2">
    <source>
        <dbReference type="Proteomes" id="UP000324705"/>
    </source>
</evidence>
<name>A0A9R0ZLU1_TRITD</name>
<sequence length="63" mass="7490">MTGCLSVNYNVHYKVHTYGNLLMSLTNQRNQKAKREETWCRRVNYSTAPRNRSLITRRSQPMD</sequence>
<gene>
    <name evidence="1" type="ORF">TRITD_7Av1G249130</name>
</gene>
<organism evidence="1 2">
    <name type="scientific">Triticum turgidum subsp. durum</name>
    <name type="common">Durum wheat</name>
    <name type="synonym">Triticum durum</name>
    <dbReference type="NCBI Taxonomy" id="4567"/>
    <lineage>
        <taxon>Eukaryota</taxon>
        <taxon>Viridiplantae</taxon>
        <taxon>Streptophyta</taxon>
        <taxon>Embryophyta</taxon>
        <taxon>Tracheophyta</taxon>
        <taxon>Spermatophyta</taxon>
        <taxon>Magnoliopsida</taxon>
        <taxon>Liliopsida</taxon>
        <taxon>Poales</taxon>
        <taxon>Poaceae</taxon>
        <taxon>BOP clade</taxon>
        <taxon>Pooideae</taxon>
        <taxon>Triticodae</taxon>
        <taxon>Triticeae</taxon>
        <taxon>Triticinae</taxon>
        <taxon>Triticum</taxon>
    </lineage>
</organism>
<dbReference type="EMBL" id="LT934123">
    <property type="protein sequence ID" value="VAI80100.1"/>
    <property type="molecule type" value="Genomic_DNA"/>
</dbReference>
<reference evidence="1 2" key="1">
    <citation type="submission" date="2017-09" db="EMBL/GenBank/DDBJ databases">
        <authorList>
            <consortium name="International Durum Wheat Genome Sequencing Consortium (IDWGSC)"/>
            <person name="Milanesi L."/>
        </authorList>
    </citation>
    <scope>NUCLEOTIDE SEQUENCE [LARGE SCALE GENOMIC DNA]</scope>
    <source>
        <strain evidence="2">cv. Svevo</strain>
    </source>
</reference>
<keyword evidence="2" id="KW-1185">Reference proteome</keyword>
<accession>A0A9R0ZLU1</accession>
<dbReference type="AlphaFoldDB" id="A0A9R0ZLU1"/>
<proteinExistence type="predicted"/>
<evidence type="ECO:0000313" key="1">
    <source>
        <dbReference type="EMBL" id="VAI80100.1"/>
    </source>
</evidence>
<dbReference type="Gramene" id="TRITD7Av1G249130.1">
    <property type="protein sequence ID" value="TRITD7Av1G249130.1"/>
    <property type="gene ID" value="TRITD7Av1G249130"/>
</dbReference>
<dbReference type="Proteomes" id="UP000324705">
    <property type="component" value="Chromosome 7A"/>
</dbReference>